<evidence type="ECO:0000313" key="3">
    <source>
        <dbReference type="Proteomes" id="UP000002258"/>
    </source>
</evidence>
<dbReference type="InParanoid" id="A3GH38"/>
<feature type="region of interest" description="Disordered" evidence="1">
    <location>
        <begin position="522"/>
        <end position="541"/>
    </location>
</feature>
<reference evidence="2 3" key="1">
    <citation type="journal article" date="2007" name="Nat. Biotechnol.">
        <title>Genome sequence of the lignocellulose-bioconverting and xylose-fermenting yeast Pichia stipitis.</title>
        <authorList>
            <person name="Jeffries T.W."/>
            <person name="Grigoriev I.V."/>
            <person name="Grimwood J."/>
            <person name="Laplaza J.M."/>
            <person name="Aerts A."/>
            <person name="Salamov A."/>
            <person name="Schmutz J."/>
            <person name="Lindquist E."/>
            <person name="Dehal P."/>
            <person name="Shapiro H."/>
            <person name="Jin Y.S."/>
            <person name="Passoth V."/>
            <person name="Richardson P.M."/>
        </authorList>
    </citation>
    <scope>NUCLEOTIDE SEQUENCE [LARGE SCALE GENOMIC DNA]</scope>
    <source>
        <strain evidence="3">ATCC 58785 / CBS 6054 / NBRC 10063 / NRRL Y-11545</strain>
    </source>
</reference>
<dbReference type="OrthoDB" id="4089008at2759"/>
<dbReference type="eggNOG" id="ENOG502QVE1">
    <property type="taxonomic scope" value="Eukaryota"/>
</dbReference>
<dbReference type="Pfam" id="PF04001">
    <property type="entry name" value="Vhr1"/>
    <property type="match status" value="1"/>
</dbReference>
<feature type="region of interest" description="Disordered" evidence="1">
    <location>
        <begin position="96"/>
        <end position="115"/>
    </location>
</feature>
<evidence type="ECO:0000256" key="1">
    <source>
        <dbReference type="SAM" id="MobiDB-lite"/>
    </source>
</evidence>
<organism evidence="2 3">
    <name type="scientific">Scheffersomyces stipitis (strain ATCC 58785 / CBS 6054 / NBRC 10063 / NRRL Y-11545)</name>
    <name type="common">Yeast</name>
    <name type="synonym">Pichia stipitis</name>
    <dbReference type="NCBI Taxonomy" id="322104"/>
    <lineage>
        <taxon>Eukaryota</taxon>
        <taxon>Fungi</taxon>
        <taxon>Dikarya</taxon>
        <taxon>Ascomycota</taxon>
        <taxon>Saccharomycotina</taxon>
        <taxon>Pichiomycetes</taxon>
        <taxon>Debaryomycetaceae</taxon>
        <taxon>Scheffersomyces</taxon>
    </lineage>
</organism>
<accession>A3GH38</accession>
<dbReference type="STRING" id="322104.A3GH38"/>
<comment type="caution">
    <text evidence="2">The sequence shown here is derived from an EMBL/GenBank/DDBJ whole genome shotgun (WGS) entry which is preliminary data.</text>
</comment>
<sequence length="541" mass="61542">MSMPIKLDPKDLEQQKRLGVTNSIRAKLNFLDERLWKRFSARRLELIDTLDLSSKKASEQDAEIRKVAEALRVEFNYNPDYESDFDKLVRAAVQSVRRNRKRSSKSKRNHNEEGTKRPRIIDSVLLWTSEYDEPNYHETETEYSDPNDSHNTHNGKTKFLSEISRLNSDSNDDIYDLSYPRAKNFTANDKARATIDSMIRPRIGNPSLLPPITDLQIDSRLPHMDVTAAKGIIINHIERSKSCSESISKKSENLQALGQSVMSASIAYVFEKSFEAVNDTSVEYLRSKLNSETFLSRFFRELDPNVTTSITDEIAVISLYTLLGGCVKDFGFDTILVPLCEIIYVSILQQYPLISKNSTPFRSADYLKPSEYSNSLSSLAAVASDLQSQEVDQYRKQVYLHYLSQALEFSYLTKNSAPPRFIELLENARSAFKLAHSPDSILGLRDVKTGNIIQTDFDLERIFRNEEKIELEVFAQRSTAIPIYEITSTVVPSRYGGSESPKIILPPPFGNRPHLPGFNFLSNSDDMTPPPPLLPKFQPLL</sequence>
<gene>
    <name evidence="2" type="ORF">PICST_80923</name>
</gene>
<protein>
    <recommendedName>
        <fullName evidence="4">Transcription factor</fullName>
    </recommendedName>
</protein>
<dbReference type="OMA" id="LRVEFNY"/>
<feature type="compositionally biased region" description="Basic residues" evidence="1">
    <location>
        <begin position="97"/>
        <end position="108"/>
    </location>
</feature>
<dbReference type="EMBL" id="AAVQ01000002">
    <property type="protein sequence ID" value="EAZ62751.2"/>
    <property type="molecule type" value="Genomic_DNA"/>
</dbReference>
<dbReference type="KEGG" id="pic:PICST_80923"/>
<dbReference type="RefSeq" id="XP_001386774.2">
    <property type="nucleotide sequence ID" value="XM_001386737.1"/>
</dbReference>
<dbReference type="InterPro" id="IPR007147">
    <property type="entry name" value="TF_Vhr"/>
</dbReference>
<dbReference type="Proteomes" id="UP000002258">
    <property type="component" value="Chromosome 1"/>
</dbReference>
<evidence type="ECO:0000313" key="2">
    <source>
        <dbReference type="EMBL" id="EAZ62751.2"/>
    </source>
</evidence>
<keyword evidence="3" id="KW-1185">Reference proteome</keyword>
<dbReference type="AlphaFoldDB" id="A3GH38"/>
<evidence type="ECO:0008006" key="4">
    <source>
        <dbReference type="Google" id="ProtNLM"/>
    </source>
</evidence>
<name>A3GH38_PICST</name>
<dbReference type="HOGENOM" id="CLU_006698_1_0_1"/>
<dbReference type="GeneID" id="4851587"/>
<proteinExistence type="predicted"/>
<dbReference type="FunCoup" id="A3GH38">
    <property type="interactions" value="236"/>
</dbReference>